<dbReference type="Proteomes" id="UP000615446">
    <property type="component" value="Unassembled WGS sequence"/>
</dbReference>
<comment type="caution">
    <text evidence="1">The sequence shown here is derived from an EMBL/GenBank/DDBJ whole genome shotgun (WGS) entry which is preliminary data.</text>
</comment>
<protein>
    <submittedName>
        <fullName evidence="1">Uncharacterized protein</fullName>
    </submittedName>
</protein>
<gene>
    <name evidence="1" type="ORF">RCL2_002082000</name>
</gene>
<evidence type="ECO:0000313" key="1">
    <source>
        <dbReference type="EMBL" id="GES94079.1"/>
    </source>
</evidence>
<dbReference type="AlphaFoldDB" id="A0A8H3LZI7"/>
<organism evidence="1 2">
    <name type="scientific">Rhizophagus clarus</name>
    <dbReference type="NCBI Taxonomy" id="94130"/>
    <lineage>
        <taxon>Eukaryota</taxon>
        <taxon>Fungi</taxon>
        <taxon>Fungi incertae sedis</taxon>
        <taxon>Mucoromycota</taxon>
        <taxon>Glomeromycotina</taxon>
        <taxon>Glomeromycetes</taxon>
        <taxon>Glomerales</taxon>
        <taxon>Glomeraceae</taxon>
        <taxon>Rhizophagus</taxon>
    </lineage>
</organism>
<proteinExistence type="predicted"/>
<reference evidence="1" key="1">
    <citation type="submission" date="2019-10" db="EMBL/GenBank/DDBJ databases">
        <title>Conservation and host-specific expression of non-tandemly repeated heterogenous ribosome RNA gene in arbuscular mycorrhizal fungi.</title>
        <authorList>
            <person name="Maeda T."/>
            <person name="Kobayashi Y."/>
            <person name="Nakagawa T."/>
            <person name="Ezawa T."/>
            <person name="Yamaguchi K."/>
            <person name="Bino T."/>
            <person name="Nishimoto Y."/>
            <person name="Shigenobu S."/>
            <person name="Kawaguchi M."/>
        </authorList>
    </citation>
    <scope>NUCLEOTIDE SEQUENCE</scope>
    <source>
        <strain evidence="1">HR1</strain>
    </source>
</reference>
<sequence length="172" mass="20038">MMYLERFYKIIFKMEASDEYDKLKLWKIDYSVTDLDNLKKEYFPKKIEVKEAKNIHIIVQVPATTGKNSVEFDEKNTILSAIKTLSNKRDNKPIDLEVENVVLNGASVRFADIILVRENGTKYLDIQCKWDYGSKNMTEGNVEDDVENLNNLISNGKDMYDDYELITIIFTT</sequence>
<evidence type="ECO:0000313" key="2">
    <source>
        <dbReference type="Proteomes" id="UP000615446"/>
    </source>
</evidence>
<name>A0A8H3LZI7_9GLOM</name>
<accession>A0A8H3LZI7</accession>
<dbReference type="EMBL" id="BLAL01000229">
    <property type="protein sequence ID" value="GES94079.1"/>
    <property type="molecule type" value="Genomic_DNA"/>
</dbReference>